<evidence type="ECO:0000313" key="2">
    <source>
        <dbReference type="Proteomes" id="UP001202281"/>
    </source>
</evidence>
<proteinExistence type="predicted"/>
<dbReference type="EMBL" id="JALHLG010000005">
    <property type="protein sequence ID" value="MCJ2186501.1"/>
    <property type="molecule type" value="Genomic_DNA"/>
</dbReference>
<sequence>MSNPSGTLDQMTATDPLLDTPAAERVNYATGILLSADDFRDEQTYHRSRLATALSNLLGHGTLSGLAVRSPEAEDNDLHLTVEPGIALDRYGRLIEVVEPWCIRLAHWFAAQPTGELRAAVQRKPRTPLDVAVAVDVFLSLSDCGRGRTPSFAQGPFDALDALAPARLSEQPSFELVLRAEGPPGKIPEPQNNWPATNASAANKLKAVLGSYGLGREEGTSGQLAPFAEHVTGRDPGAVFLARVAIPVEIAADAPAGVRPKLDLTQRVHADNSIRPFIFMPFKWLGAPPRDVPLSEP</sequence>
<evidence type="ECO:0000313" key="1">
    <source>
        <dbReference type="EMBL" id="MCJ2186501.1"/>
    </source>
</evidence>
<gene>
    <name evidence="1" type="ORF">MTR66_06705</name>
</gene>
<dbReference type="Proteomes" id="UP001202281">
    <property type="component" value="Unassembled WGS sequence"/>
</dbReference>
<name>A0ABT0BN77_9SPHN</name>
<comment type="caution">
    <text evidence="1">The sequence shown here is derived from an EMBL/GenBank/DDBJ whole genome shotgun (WGS) entry which is preliminary data.</text>
</comment>
<organism evidence="1 2">
    <name type="scientific">Novosphingobium beihaiensis</name>
    <dbReference type="NCBI Taxonomy" id="2930389"/>
    <lineage>
        <taxon>Bacteria</taxon>
        <taxon>Pseudomonadati</taxon>
        <taxon>Pseudomonadota</taxon>
        <taxon>Alphaproteobacteria</taxon>
        <taxon>Sphingomonadales</taxon>
        <taxon>Sphingomonadaceae</taxon>
        <taxon>Novosphingobium</taxon>
    </lineage>
</organism>
<protein>
    <submittedName>
        <fullName evidence="1">Uncharacterized protein</fullName>
    </submittedName>
</protein>
<accession>A0ABT0BN77</accession>
<dbReference type="RefSeq" id="WP_243918941.1">
    <property type="nucleotide sequence ID" value="NZ_JALHLG010000005.1"/>
</dbReference>
<keyword evidence="2" id="KW-1185">Reference proteome</keyword>
<reference evidence="1 2" key="1">
    <citation type="submission" date="2022-04" db="EMBL/GenBank/DDBJ databases">
        <title>Identification of a novel bacterium isolated from mangrove sediments.</title>
        <authorList>
            <person name="Pan X."/>
        </authorList>
    </citation>
    <scope>NUCLEOTIDE SEQUENCE [LARGE SCALE GENOMIC DNA]</scope>
    <source>
        <strain evidence="1 2">B2638</strain>
    </source>
</reference>